<evidence type="ECO:0000313" key="4">
    <source>
        <dbReference type="Proteomes" id="UP000216033"/>
    </source>
</evidence>
<dbReference type="Gene3D" id="3.40.30.10">
    <property type="entry name" value="Glutaredoxin"/>
    <property type="match status" value="1"/>
</dbReference>
<reference evidence="3 4" key="1">
    <citation type="submission" date="2017-04" db="EMBL/GenBank/DDBJ databases">
        <title>Kefir bacterial isolates.</title>
        <authorList>
            <person name="Kim Y."/>
            <person name="Blasche S."/>
            <person name="Patil K.R."/>
        </authorList>
    </citation>
    <scope>NUCLEOTIDE SEQUENCE [LARGE SCALE GENOMIC DNA]</scope>
    <source>
        <strain evidence="3 4">KR-2</strain>
    </source>
</reference>
<keyword evidence="1" id="KW-0472">Membrane</keyword>
<comment type="caution">
    <text evidence="3">The sequence shown here is derived from an EMBL/GenBank/DDBJ whole genome shotgun (WGS) entry which is preliminary data.</text>
</comment>
<dbReference type="SUPFAM" id="SSF52833">
    <property type="entry name" value="Thioredoxin-like"/>
    <property type="match status" value="1"/>
</dbReference>
<protein>
    <submittedName>
        <fullName evidence="3">Methylamine utilization protein MauD</fullName>
    </submittedName>
</protein>
<sequence length="197" mass="21377">MTDMIYVNIFISAVLLLTSIVAFMLMQRVRSLFKEVAPVGALTSVRGPQPGTLAPDGKFATLSGQTITLGSSVLPQLVLFVSGSCPISRKMIPIAKDFCFREQLSLILAGDDAPDVQQEFARCSGFSPSILINDQSLGRLLEVDKLPSAFLYDIDGKLVARGLVNNREHLESLLNAWESGYGTVQTYLANHKKSLAA</sequence>
<organism evidence="3 4">
    <name type="scientific">Acetobacter syzygii</name>
    <dbReference type="NCBI Taxonomy" id="146476"/>
    <lineage>
        <taxon>Bacteria</taxon>
        <taxon>Pseudomonadati</taxon>
        <taxon>Pseudomonadota</taxon>
        <taxon>Alphaproteobacteria</taxon>
        <taxon>Acetobacterales</taxon>
        <taxon>Acetobacteraceae</taxon>
        <taxon>Acetobacter</taxon>
    </lineage>
</organism>
<keyword evidence="1" id="KW-0812">Transmembrane</keyword>
<dbReference type="STRING" id="1231343.Absy_027_133"/>
<evidence type="ECO:0000259" key="2">
    <source>
        <dbReference type="PROSITE" id="PS51352"/>
    </source>
</evidence>
<evidence type="ECO:0000313" key="3">
    <source>
        <dbReference type="EMBL" id="PAL29320.1"/>
    </source>
</evidence>
<feature type="transmembrane region" description="Helical" evidence="1">
    <location>
        <begin position="6"/>
        <end position="25"/>
    </location>
</feature>
<dbReference type="AlphaFoldDB" id="A0A270BWA7"/>
<evidence type="ECO:0000256" key="1">
    <source>
        <dbReference type="SAM" id="Phobius"/>
    </source>
</evidence>
<accession>A0A270BWA7</accession>
<dbReference type="InterPro" id="IPR036249">
    <property type="entry name" value="Thioredoxin-like_sf"/>
</dbReference>
<dbReference type="Proteomes" id="UP000216033">
    <property type="component" value="Unassembled WGS sequence"/>
</dbReference>
<proteinExistence type="predicted"/>
<keyword evidence="4" id="KW-1185">Reference proteome</keyword>
<dbReference type="EMBL" id="NDFP01000001">
    <property type="protein sequence ID" value="PAL29320.1"/>
    <property type="molecule type" value="Genomic_DNA"/>
</dbReference>
<feature type="domain" description="Thioredoxin" evidence="2">
    <location>
        <begin position="48"/>
        <end position="182"/>
    </location>
</feature>
<dbReference type="OrthoDB" id="462848at2"/>
<keyword evidence="1" id="KW-1133">Transmembrane helix</keyword>
<gene>
    <name evidence="3" type="ORF">B9K05_01340</name>
</gene>
<dbReference type="PROSITE" id="PS51352">
    <property type="entry name" value="THIOREDOXIN_2"/>
    <property type="match status" value="1"/>
</dbReference>
<name>A0A270BWA7_9PROT</name>
<dbReference type="InterPro" id="IPR013766">
    <property type="entry name" value="Thioredoxin_domain"/>
</dbReference>
<dbReference type="RefSeq" id="WP_095351111.1">
    <property type="nucleotide sequence ID" value="NZ_NDFO01000003.1"/>
</dbReference>